<name>A0A4R2KX19_9FIRM</name>
<dbReference type="GO" id="GO:0008821">
    <property type="term" value="F:crossover junction DNA endonuclease activity"/>
    <property type="evidence" value="ECO:0007669"/>
    <property type="project" value="UniProtKB-EC"/>
</dbReference>
<evidence type="ECO:0000256" key="10">
    <source>
        <dbReference type="ARBA" id="ARBA00023204"/>
    </source>
</evidence>
<keyword evidence="6 13" id="KW-0227">DNA damage</keyword>
<organism evidence="14 15">
    <name type="scientific">Marinisporobacter balticus</name>
    <dbReference type="NCBI Taxonomy" id="2018667"/>
    <lineage>
        <taxon>Bacteria</taxon>
        <taxon>Bacillati</taxon>
        <taxon>Bacillota</taxon>
        <taxon>Clostridia</taxon>
        <taxon>Peptostreptococcales</taxon>
        <taxon>Thermotaleaceae</taxon>
        <taxon>Marinisporobacter</taxon>
    </lineage>
</organism>
<keyword evidence="5 13" id="KW-0255">Endonuclease</keyword>
<feature type="binding site" evidence="13">
    <location>
        <position position="66"/>
    </location>
    <ligand>
        <name>Mg(2+)</name>
        <dbReference type="ChEBI" id="CHEBI:18420"/>
    </ligand>
</feature>
<dbReference type="GO" id="GO:0006310">
    <property type="term" value="P:DNA recombination"/>
    <property type="evidence" value="ECO:0007669"/>
    <property type="project" value="UniProtKB-UniRule"/>
</dbReference>
<evidence type="ECO:0000256" key="2">
    <source>
        <dbReference type="ARBA" id="ARBA00022490"/>
    </source>
</evidence>
<evidence type="ECO:0000256" key="5">
    <source>
        <dbReference type="ARBA" id="ARBA00022759"/>
    </source>
</evidence>
<evidence type="ECO:0000313" key="14">
    <source>
        <dbReference type="EMBL" id="TCO79111.1"/>
    </source>
</evidence>
<comment type="caution">
    <text evidence="14">The sequence shown here is derived from an EMBL/GenBank/DDBJ whole genome shotgun (WGS) entry which is preliminary data.</text>
</comment>
<dbReference type="RefSeq" id="WP_243116539.1">
    <property type="nucleotide sequence ID" value="NZ_SLWV01000003.1"/>
</dbReference>
<dbReference type="Pfam" id="PF03838">
    <property type="entry name" value="RecU"/>
    <property type="match status" value="1"/>
</dbReference>
<comment type="catalytic activity">
    <reaction evidence="13">
        <text>Endonucleolytic cleavage at a junction such as a reciprocal single-stranded crossover between two homologous DNA duplexes (Holliday junction).</text>
        <dbReference type="EC" id="3.1.21.10"/>
    </reaction>
</comment>
<accession>A0A4R2KX19</accession>
<dbReference type="EC" id="3.1.21.10" evidence="13"/>
<dbReference type="GO" id="GO:0006281">
    <property type="term" value="P:DNA repair"/>
    <property type="evidence" value="ECO:0007669"/>
    <property type="project" value="UniProtKB-UniRule"/>
</dbReference>
<reference evidence="14 15" key="1">
    <citation type="submission" date="2019-03" db="EMBL/GenBank/DDBJ databases">
        <title>Genomic Encyclopedia of Type Strains, Phase IV (KMG-IV): sequencing the most valuable type-strain genomes for metagenomic binning, comparative biology and taxonomic classification.</title>
        <authorList>
            <person name="Goeker M."/>
        </authorList>
    </citation>
    <scope>NUCLEOTIDE SEQUENCE [LARGE SCALE GENOMIC DNA]</scope>
    <source>
        <strain evidence="14 15">DSM 102940</strain>
    </source>
</reference>
<keyword evidence="7 13" id="KW-0378">Hydrolase</keyword>
<keyword evidence="8 13" id="KW-0460">Magnesium</keyword>
<dbReference type="Proteomes" id="UP000294919">
    <property type="component" value="Unassembled WGS sequence"/>
</dbReference>
<evidence type="ECO:0000313" key="15">
    <source>
        <dbReference type="Proteomes" id="UP000294919"/>
    </source>
</evidence>
<dbReference type="CDD" id="cd22354">
    <property type="entry name" value="RecU-like"/>
    <property type="match status" value="1"/>
</dbReference>
<dbReference type="GO" id="GO:0000287">
    <property type="term" value="F:magnesium ion binding"/>
    <property type="evidence" value="ECO:0007669"/>
    <property type="project" value="UniProtKB-UniRule"/>
</dbReference>
<keyword evidence="15" id="KW-1185">Reference proteome</keyword>
<feature type="binding site" evidence="13">
    <location>
        <position position="64"/>
    </location>
    <ligand>
        <name>Mg(2+)</name>
        <dbReference type="ChEBI" id="CHEBI:18420"/>
    </ligand>
</feature>
<proteinExistence type="inferred from homology"/>
<keyword evidence="10 13" id="KW-0234">DNA repair</keyword>
<evidence type="ECO:0000256" key="6">
    <source>
        <dbReference type="ARBA" id="ARBA00022763"/>
    </source>
</evidence>
<keyword evidence="4 13" id="KW-0479">Metal-binding</keyword>
<dbReference type="GO" id="GO:0003676">
    <property type="term" value="F:nucleic acid binding"/>
    <property type="evidence" value="ECO:0007669"/>
    <property type="project" value="InterPro"/>
</dbReference>
<evidence type="ECO:0000256" key="4">
    <source>
        <dbReference type="ARBA" id="ARBA00022723"/>
    </source>
</evidence>
<gene>
    <name evidence="13" type="primary">recU</name>
    <name evidence="14" type="ORF">EV214_103163</name>
</gene>
<dbReference type="InterPro" id="IPR011856">
    <property type="entry name" value="tRNA_endonuc-like_dom_sf"/>
</dbReference>
<dbReference type="AlphaFoldDB" id="A0A4R2KX19"/>
<evidence type="ECO:0000256" key="7">
    <source>
        <dbReference type="ARBA" id="ARBA00022801"/>
    </source>
</evidence>
<comment type="subcellular location">
    <subcellularLocation>
        <location evidence="1 13">Cytoplasm</location>
    </subcellularLocation>
</comment>
<comment type="function">
    <text evidence="13">Endonuclease that resolves Holliday junction intermediates in genetic recombination. Cleaves mobile four-strand junctions by introducing symmetrical nicks in paired strands. Promotes annealing of linear ssDNA with homologous dsDNA. Required for DNA repair, homologous recombination and chromosome segregation.</text>
</comment>
<dbReference type="SUPFAM" id="SSF52980">
    <property type="entry name" value="Restriction endonuclease-like"/>
    <property type="match status" value="1"/>
</dbReference>
<sequence>MRDMNYTKNYKMANKGMVFEQEVKMANTGYKNRGIALIQKISTPWKVVRRGKQIVSAFPEEKSTLDFRGTVKGGTSISFDCKEVEKEDRGLPLKYIEPHQIDYMKAAVTMNEVTFILCFMKTHNKRYLIRGEKVLQYWDRWQQNKGKRGFNYIPVETMVEVEPRNGIVLDYLSGLGDVK</sequence>
<dbReference type="InterPro" id="IPR004612">
    <property type="entry name" value="Resolv_RecU"/>
</dbReference>
<dbReference type="InterPro" id="IPR011335">
    <property type="entry name" value="Restrct_endonuc-II-like"/>
</dbReference>
<dbReference type="HAMAP" id="MF_00130">
    <property type="entry name" value="RecU"/>
    <property type="match status" value="1"/>
</dbReference>
<dbReference type="EMBL" id="SLWV01000003">
    <property type="protein sequence ID" value="TCO79111.1"/>
    <property type="molecule type" value="Genomic_DNA"/>
</dbReference>
<feature type="binding site" evidence="13">
    <location>
        <position position="100"/>
    </location>
    <ligand>
        <name>Mg(2+)</name>
        <dbReference type="ChEBI" id="CHEBI:18420"/>
    </ligand>
</feature>
<keyword evidence="9 13" id="KW-0233">DNA recombination</keyword>
<dbReference type="GO" id="GO:0005737">
    <property type="term" value="C:cytoplasm"/>
    <property type="evidence" value="ECO:0007669"/>
    <property type="project" value="UniProtKB-SubCell"/>
</dbReference>
<keyword evidence="2 13" id="KW-0963">Cytoplasm</keyword>
<protein>
    <recommendedName>
        <fullName evidence="12 13">Holliday junction resolvase RecU</fullName>
        <ecNumber evidence="13">3.1.21.10</ecNumber>
    </recommendedName>
    <alternativeName>
        <fullName evidence="13">Recombination protein U homolog</fullName>
    </alternativeName>
</protein>
<feature type="site" description="Transition state stabilizer" evidence="13">
    <location>
        <position position="82"/>
    </location>
</feature>
<comment type="similarity">
    <text evidence="11 13">Belongs to the RecU family.</text>
</comment>
<evidence type="ECO:0000256" key="8">
    <source>
        <dbReference type="ARBA" id="ARBA00022842"/>
    </source>
</evidence>
<keyword evidence="3 13" id="KW-0540">Nuclease</keyword>
<evidence type="ECO:0000256" key="9">
    <source>
        <dbReference type="ARBA" id="ARBA00023172"/>
    </source>
</evidence>
<comment type="cofactor">
    <cofactor evidence="13">
        <name>Mg(2+)</name>
        <dbReference type="ChEBI" id="CHEBI:18420"/>
    </cofactor>
    <text evidence="13">Binds 1 Mg(2+) ion per subunit.</text>
</comment>
<evidence type="ECO:0000256" key="13">
    <source>
        <dbReference type="HAMAP-Rule" id="MF_00130"/>
    </source>
</evidence>
<dbReference type="GO" id="GO:0007059">
    <property type="term" value="P:chromosome segregation"/>
    <property type="evidence" value="ECO:0007669"/>
    <property type="project" value="UniProtKB-UniRule"/>
</dbReference>
<feature type="binding site" evidence="13">
    <location>
        <position position="80"/>
    </location>
    <ligand>
        <name>Mg(2+)</name>
        <dbReference type="ChEBI" id="CHEBI:18420"/>
    </ligand>
</feature>
<evidence type="ECO:0000256" key="3">
    <source>
        <dbReference type="ARBA" id="ARBA00022722"/>
    </source>
</evidence>
<evidence type="ECO:0000256" key="11">
    <source>
        <dbReference type="ARBA" id="ARBA00023447"/>
    </source>
</evidence>
<dbReference type="Gene3D" id="3.40.1350.10">
    <property type="match status" value="1"/>
</dbReference>
<evidence type="ECO:0000256" key="1">
    <source>
        <dbReference type="ARBA" id="ARBA00004496"/>
    </source>
</evidence>
<evidence type="ECO:0000256" key="12">
    <source>
        <dbReference type="ARBA" id="ARBA00029523"/>
    </source>
</evidence>